<name>A0A3A5H9Y0_9ACTN</name>
<organism evidence="2 3">
    <name type="scientific">Nocardioides cavernaquae</name>
    <dbReference type="NCBI Taxonomy" id="2321396"/>
    <lineage>
        <taxon>Bacteria</taxon>
        <taxon>Bacillati</taxon>
        <taxon>Actinomycetota</taxon>
        <taxon>Actinomycetes</taxon>
        <taxon>Propionibacteriales</taxon>
        <taxon>Nocardioidaceae</taxon>
        <taxon>Nocardioides</taxon>
    </lineage>
</organism>
<gene>
    <name evidence="2" type="ORF">D4739_13695</name>
</gene>
<feature type="transmembrane region" description="Helical" evidence="1">
    <location>
        <begin position="98"/>
        <end position="117"/>
    </location>
</feature>
<evidence type="ECO:0000313" key="2">
    <source>
        <dbReference type="EMBL" id="RJS47172.1"/>
    </source>
</evidence>
<accession>A0A3A5H9Y0</accession>
<keyword evidence="1" id="KW-0812">Transmembrane</keyword>
<keyword evidence="1" id="KW-1133">Transmembrane helix</keyword>
<dbReference type="RefSeq" id="WP_120061142.1">
    <property type="nucleotide sequence ID" value="NZ_QYRP01000002.1"/>
</dbReference>
<evidence type="ECO:0000256" key="1">
    <source>
        <dbReference type="SAM" id="Phobius"/>
    </source>
</evidence>
<sequence>MNPVTGLALGRIAIGLLSFLCPALAAKLFRLDAEANPQSPYLSRMFGSREIALGAAALTARGTTWRNVAIAGIAVDAADAASGYLAGRDGYVSKPTSAFLTAPALGAVAAGLAGLWISRRGLS</sequence>
<proteinExistence type="predicted"/>
<reference evidence="3" key="1">
    <citation type="submission" date="2018-09" db="EMBL/GenBank/DDBJ databases">
        <authorList>
            <person name="Zhu H."/>
        </authorList>
    </citation>
    <scope>NUCLEOTIDE SEQUENCE [LARGE SCALE GENOMIC DNA]</scope>
    <source>
        <strain evidence="3">K1W22B-1</strain>
    </source>
</reference>
<dbReference type="Proteomes" id="UP000276542">
    <property type="component" value="Unassembled WGS sequence"/>
</dbReference>
<comment type="caution">
    <text evidence="2">The sequence shown here is derived from an EMBL/GenBank/DDBJ whole genome shotgun (WGS) entry which is preliminary data.</text>
</comment>
<dbReference type="OrthoDB" id="4773974at2"/>
<dbReference type="AlphaFoldDB" id="A0A3A5H9Y0"/>
<keyword evidence="3" id="KW-1185">Reference proteome</keyword>
<keyword evidence="1" id="KW-0472">Membrane</keyword>
<dbReference type="EMBL" id="QYRP01000002">
    <property type="protein sequence ID" value="RJS47172.1"/>
    <property type="molecule type" value="Genomic_DNA"/>
</dbReference>
<protein>
    <submittedName>
        <fullName evidence="2">DUF4267 domain-containing protein</fullName>
    </submittedName>
</protein>
<evidence type="ECO:0000313" key="3">
    <source>
        <dbReference type="Proteomes" id="UP000276542"/>
    </source>
</evidence>